<feature type="signal peptide" evidence="1">
    <location>
        <begin position="1"/>
        <end position="17"/>
    </location>
</feature>
<feature type="domain" description="SnoaL-like" evidence="2">
    <location>
        <begin position="35"/>
        <end position="136"/>
    </location>
</feature>
<evidence type="ECO:0000259" key="2">
    <source>
        <dbReference type="Pfam" id="PF12680"/>
    </source>
</evidence>
<evidence type="ECO:0000256" key="1">
    <source>
        <dbReference type="SAM" id="SignalP"/>
    </source>
</evidence>
<proteinExistence type="predicted"/>
<dbReference type="Proteomes" id="UP000006683">
    <property type="component" value="Chromosome"/>
</dbReference>
<organism evidence="3 4">
    <name type="scientific">Ferrimonas balearica (strain DSM 9799 / CCM 4581 / KCTC 23876 / PAT)</name>
    <dbReference type="NCBI Taxonomy" id="550540"/>
    <lineage>
        <taxon>Bacteria</taxon>
        <taxon>Pseudomonadati</taxon>
        <taxon>Pseudomonadota</taxon>
        <taxon>Gammaproteobacteria</taxon>
        <taxon>Alteromonadales</taxon>
        <taxon>Ferrimonadaceae</taxon>
        <taxon>Ferrimonas</taxon>
    </lineage>
</organism>
<dbReference type="HOGENOM" id="CLU_1625932_0_0_6"/>
<keyword evidence="1" id="KW-0732">Signal</keyword>
<protein>
    <recommendedName>
        <fullName evidence="2">SnoaL-like domain-containing protein</fullName>
    </recommendedName>
</protein>
<dbReference type="KEGG" id="fbl:Fbal_0646"/>
<dbReference type="eggNOG" id="ENOG50339BD">
    <property type="taxonomic scope" value="Bacteria"/>
</dbReference>
<reference evidence="3 4" key="1">
    <citation type="journal article" date="2010" name="Stand. Genomic Sci.">
        <title>Complete genome sequence of Ferrimonas balearica type strain (PAT).</title>
        <authorList>
            <person name="Nolan M."/>
            <person name="Sikorski J."/>
            <person name="Davenport K."/>
            <person name="Lucas S."/>
            <person name="Glavina Del Rio T."/>
            <person name="Tice H."/>
            <person name="Cheng J."/>
            <person name="Goodwin L."/>
            <person name="Pitluck S."/>
            <person name="Liolios K."/>
            <person name="Ivanova N."/>
            <person name="Mavromatis K."/>
            <person name="Ovchinnikova G."/>
            <person name="Pati A."/>
            <person name="Chen A."/>
            <person name="Palaniappan K."/>
            <person name="Land M."/>
            <person name="Hauser L."/>
            <person name="Chang Y."/>
            <person name="Jeffries C."/>
            <person name="Tapia R."/>
            <person name="Brettin T."/>
            <person name="Detter J."/>
            <person name="Han C."/>
            <person name="Yasawong M."/>
            <person name="Rohde M."/>
            <person name="Tindall B."/>
            <person name="Goker M."/>
            <person name="Woyke T."/>
            <person name="Bristow J."/>
            <person name="Eisen J."/>
            <person name="Markowitz V."/>
            <person name="Hugenholtz P."/>
            <person name="Kyrpides N."/>
            <person name="Klenk H."/>
            <person name="Lapidus A."/>
        </authorList>
    </citation>
    <scope>NUCLEOTIDE SEQUENCE [LARGE SCALE GENOMIC DNA]</scope>
    <source>
        <strain evidence="4">DSM 9799 / CCM 4581 / KCTC 23876 / PAT</strain>
    </source>
</reference>
<dbReference type="STRING" id="550540.Fbal_0646"/>
<dbReference type="RefSeq" id="WP_013344164.1">
    <property type="nucleotide sequence ID" value="NC_014541.1"/>
</dbReference>
<name>E1SR93_FERBD</name>
<evidence type="ECO:0000313" key="4">
    <source>
        <dbReference type="Proteomes" id="UP000006683"/>
    </source>
</evidence>
<gene>
    <name evidence="3" type="ordered locus">Fbal_0646</name>
</gene>
<evidence type="ECO:0000313" key="3">
    <source>
        <dbReference type="EMBL" id="ADN74858.1"/>
    </source>
</evidence>
<sequence length="168" mass="19264">MRALLLMMLFLPLLSQAAEEVDPGPQKPAAIQLAEEYMAALTNRNYSKLAQFYDRETVLTDQMAGKSLTGSRDILAFLRRVHTYTQEYYFNADHLFYKGSRVVMIGNYYYKARGDLFGYPGESVTFSLPGVTTLKLDMENRRVEQQIDYLDYHTMEDQLSAHPSLAIP</sequence>
<dbReference type="GeneID" id="67180888"/>
<dbReference type="EMBL" id="CP002209">
    <property type="protein sequence ID" value="ADN74858.1"/>
    <property type="molecule type" value="Genomic_DNA"/>
</dbReference>
<accession>E1SR93</accession>
<dbReference type="InterPro" id="IPR037401">
    <property type="entry name" value="SnoaL-like"/>
</dbReference>
<dbReference type="OrthoDB" id="6262526at2"/>
<dbReference type="InterPro" id="IPR032710">
    <property type="entry name" value="NTF2-like_dom_sf"/>
</dbReference>
<dbReference type="SUPFAM" id="SSF54427">
    <property type="entry name" value="NTF2-like"/>
    <property type="match status" value="1"/>
</dbReference>
<keyword evidence="4" id="KW-1185">Reference proteome</keyword>
<dbReference type="Pfam" id="PF12680">
    <property type="entry name" value="SnoaL_2"/>
    <property type="match status" value="1"/>
</dbReference>
<dbReference type="Gene3D" id="3.10.450.50">
    <property type="match status" value="1"/>
</dbReference>
<dbReference type="AlphaFoldDB" id="E1SR93"/>
<feature type="chain" id="PRO_5003151356" description="SnoaL-like domain-containing protein" evidence="1">
    <location>
        <begin position="18"/>
        <end position="168"/>
    </location>
</feature>